<gene>
    <name evidence="2" type="ORF">Goshw_012666</name>
</gene>
<comment type="caution">
    <text evidence="2">The sequence shown here is derived from an EMBL/GenBank/DDBJ whole genome shotgun (WGS) entry which is preliminary data.</text>
</comment>
<keyword evidence="3" id="KW-1185">Reference proteome</keyword>
<protein>
    <submittedName>
        <fullName evidence="2">Uncharacterized protein</fullName>
    </submittedName>
</protein>
<organism evidence="2 3">
    <name type="scientific">Gossypium schwendimanii</name>
    <name type="common">Cotton</name>
    <dbReference type="NCBI Taxonomy" id="34291"/>
    <lineage>
        <taxon>Eukaryota</taxon>
        <taxon>Viridiplantae</taxon>
        <taxon>Streptophyta</taxon>
        <taxon>Embryophyta</taxon>
        <taxon>Tracheophyta</taxon>
        <taxon>Spermatophyta</taxon>
        <taxon>Magnoliopsida</taxon>
        <taxon>eudicotyledons</taxon>
        <taxon>Gunneridae</taxon>
        <taxon>Pentapetalae</taxon>
        <taxon>rosids</taxon>
        <taxon>malvids</taxon>
        <taxon>Malvales</taxon>
        <taxon>Malvaceae</taxon>
        <taxon>Malvoideae</taxon>
        <taxon>Gossypium</taxon>
    </lineage>
</organism>
<accession>A0A7J9LFE5</accession>
<feature type="compositionally biased region" description="Basic and acidic residues" evidence="1">
    <location>
        <begin position="1"/>
        <end position="32"/>
    </location>
</feature>
<evidence type="ECO:0000313" key="3">
    <source>
        <dbReference type="Proteomes" id="UP000593576"/>
    </source>
</evidence>
<evidence type="ECO:0000313" key="2">
    <source>
        <dbReference type="EMBL" id="MBA0857450.1"/>
    </source>
</evidence>
<sequence length="167" mass="19781">MRKLHPEWCDDHMTESTRRKAEKRKADRSRSREFRRKQRKQRSRIAGRRKKKGEGRRNRITSSNIQYVFPRIHNTSYVAEKKTSNSLISYYSCQRKFYEILKPVKHSFLKIDSTAPTTLGETLVKCLPGYNNNSDQSSSTSTTINERMLPFSMTITFEKFGEEKEKF</sequence>
<proteinExistence type="predicted"/>
<feature type="compositionally biased region" description="Basic residues" evidence="1">
    <location>
        <begin position="33"/>
        <end position="54"/>
    </location>
</feature>
<dbReference type="AlphaFoldDB" id="A0A7J9LFE5"/>
<evidence type="ECO:0000256" key="1">
    <source>
        <dbReference type="SAM" id="MobiDB-lite"/>
    </source>
</evidence>
<reference evidence="2 3" key="1">
    <citation type="journal article" date="2019" name="Genome Biol. Evol.">
        <title>Insights into the evolution of the New World diploid cottons (Gossypium, subgenus Houzingenia) based on genome sequencing.</title>
        <authorList>
            <person name="Grover C.E."/>
            <person name="Arick M.A. 2nd"/>
            <person name="Thrash A."/>
            <person name="Conover J.L."/>
            <person name="Sanders W.S."/>
            <person name="Peterson D.G."/>
            <person name="Frelichowski J.E."/>
            <person name="Scheffler J.A."/>
            <person name="Scheffler B.E."/>
            <person name="Wendel J.F."/>
        </authorList>
    </citation>
    <scope>NUCLEOTIDE SEQUENCE [LARGE SCALE GENOMIC DNA]</scope>
    <source>
        <strain evidence="2">1</strain>
        <tissue evidence="2">Leaf</tissue>
    </source>
</reference>
<feature type="region of interest" description="Disordered" evidence="1">
    <location>
        <begin position="1"/>
        <end position="61"/>
    </location>
</feature>
<name>A0A7J9LFE5_GOSSC</name>
<dbReference type="OrthoDB" id="1001965at2759"/>
<dbReference type="EMBL" id="JABFAF010000006">
    <property type="protein sequence ID" value="MBA0857450.1"/>
    <property type="molecule type" value="Genomic_DNA"/>
</dbReference>
<dbReference type="Proteomes" id="UP000593576">
    <property type="component" value="Unassembled WGS sequence"/>
</dbReference>